<protein>
    <submittedName>
        <fullName evidence="1">(northern house mosquito) hypothetical protein</fullName>
    </submittedName>
</protein>
<dbReference type="AlphaFoldDB" id="A0A8D8BJ50"/>
<accession>A0A8D8BJ50</accession>
<organism evidence="1">
    <name type="scientific">Culex pipiens</name>
    <name type="common">House mosquito</name>
    <dbReference type="NCBI Taxonomy" id="7175"/>
    <lineage>
        <taxon>Eukaryota</taxon>
        <taxon>Metazoa</taxon>
        <taxon>Ecdysozoa</taxon>
        <taxon>Arthropoda</taxon>
        <taxon>Hexapoda</taxon>
        <taxon>Insecta</taxon>
        <taxon>Pterygota</taxon>
        <taxon>Neoptera</taxon>
        <taxon>Endopterygota</taxon>
        <taxon>Diptera</taxon>
        <taxon>Nematocera</taxon>
        <taxon>Culicoidea</taxon>
        <taxon>Culicidae</taxon>
        <taxon>Culicinae</taxon>
        <taxon>Culicini</taxon>
        <taxon>Culex</taxon>
        <taxon>Culex</taxon>
    </lineage>
</organism>
<dbReference type="EMBL" id="HBUE01078190">
    <property type="protein sequence ID" value="CAG6476288.1"/>
    <property type="molecule type" value="Transcribed_RNA"/>
</dbReference>
<evidence type="ECO:0000313" key="1">
    <source>
        <dbReference type="EMBL" id="CAG6476288.1"/>
    </source>
</evidence>
<name>A0A8D8BJ50_CULPI</name>
<proteinExistence type="predicted"/>
<reference evidence="1" key="1">
    <citation type="submission" date="2021-05" db="EMBL/GenBank/DDBJ databases">
        <authorList>
            <person name="Alioto T."/>
            <person name="Alioto T."/>
            <person name="Gomez Garrido J."/>
        </authorList>
    </citation>
    <scope>NUCLEOTIDE SEQUENCE</scope>
</reference>
<sequence>MSTSVSFLTGSALAPFLWPFEGLDMFSSSRLTASASGFSAVTFPFTDVAPRDFSPEWPNELSGRFSLSDSKAGLSSPFMVAELLWSFSEAYSLSSPGTGISTCRGDGVGTAVLLVPEL</sequence>